<gene>
    <name evidence="8" type="ORF">P5673_017142</name>
</gene>
<dbReference type="PANTHER" id="PTHR24416:SF614">
    <property type="entry name" value="PROTEIN KINASE DOMAIN-CONTAINING PROTEIN"/>
    <property type="match status" value="1"/>
</dbReference>
<dbReference type="PROSITE" id="PS50038">
    <property type="entry name" value="FZ"/>
    <property type="match status" value="1"/>
</dbReference>
<evidence type="ECO:0000259" key="6">
    <source>
        <dbReference type="PROSITE" id="PS50038"/>
    </source>
</evidence>
<reference evidence="8" key="1">
    <citation type="journal article" date="2023" name="G3 (Bethesda)">
        <title>Whole genome assembly and annotation of the endangered Caribbean coral Acropora cervicornis.</title>
        <authorList>
            <person name="Selwyn J.D."/>
            <person name="Vollmer S.V."/>
        </authorList>
    </citation>
    <scope>NUCLEOTIDE SEQUENCE</scope>
    <source>
        <strain evidence="8">K2</strain>
    </source>
</reference>
<protein>
    <submittedName>
        <fullName evidence="8">Uncharacterized protein</fullName>
    </submittedName>
</protein>
<dbReference type="PANTHER" id="PTHR24416">
    <property type="entry name" value="TYROSINE-PROTEIN KINASE RECEPTOR"/>
    <property type="match status" value="1"/>
</dbReference>
<keyword evidence="1 3" id="KW-1015">Disulfide bond</keyword>
<dbReference type="Pfam" id="PF00088">
    <property type="entry name" value="Trefoil"/>
    <property type="match status" value="1"/>
</dbReference>
<evidence type="ECO:0000256" key="3">
    <source>
        <dbReference type="PROSITE-ProRule" id="PRU00779"/>
    </source>
</evidence>
<evidence type="ECO:0000259" key="7">
    <source>
        <dbReference type="PROSITE" id="PS51448"/>
    </source>
</evidence>
<evidence type="ECO:0000256" key="5">
    <source>
        <dbReference type="SAM" id="Phobius"/>
    </source>
</evidence>
<keyword evidence="5" id="KW-0472">Membrane</keyword>
<evidence type="ECO:0000256" key="4">
    <source>
        <dbReference type="SAM" id="MobiDB-lite"/>
    </source>
</evidence>
<accession>A0AAD9V3Q6</accession>
<comment type="caution">
    <text evidence="8">The sequence shown here is derived from an EMBL/GenBank/DDBJ whole genome shotgun (WGS) entry which is preliminary data.</text>
</comment>
<dbReference type="Gene3D" id="1.10.2000.10">
    <property type="entry name" value="Frizzled cysteine-rich domain"/>
    <property type="match status" value="1"/>
</dbReference>
<feature type="region of interest" description="Disordered" evidence="4">
    <location>
        <begin position="363"/>
        <end position="388"/>
    </location>
</feature>
<dbReference type="InterPro" id="IPR001245">
    <property type="entry name" value="Ser-Thr/Tyr_kinase_cat_dom"/>
</dbReference>
<dbReference type="InterPro" id="IPR020067">
    <property type="entry name" value="Frizzled_dom"/>
</dbReference>
<dbReference type="GO" id="GO:0004714">
    <property type="term" value="F:transmembrane receptor protein tyrosine kinase activity"/>
    <property type="evidence" value="ECO:0007669"/>
    <property type="project" value="TreeGrafter"/>
</dbReference>
<name>A0AAD9V3Q6_ACRCE</name>
<dbReference type="GO" id="GO:0005886">
    <property type="term" value="C:plasma membrane"/>
    <property type="evidence" value="ECO:0007669"/>
    <property type="project" value="TreeGrafter"/>
</dbReference>
<feature type="domain" description="FZ" evidence="6">
    <location>
        <begin position="54"/>
        <end position="202"/>
    </location>
</feature>
<dbReference type="Gene3D" id="1.10.510.10">
    <property type="entry name" value="Transferase(Phosphotransferase) domain 1"/>
    <property type="match status" value="1"/>
</dbReference>
<evidence type="ECO:0000256" key="2">
    <source>
        <dbReference type="PROSITE-ProRule" id="PRU00090"/>
    </source>
</evidence>
<dbReference type="GO" id="GO:0007169">
    <property type="term" value="P:cell surface receptor protein tyrosine kinase signaling pathway"/>
    <property type="evidence" value="ECO:0007669"/>
    <property type="project" value="TreeGrafter"/>
</dbReference>
<reference evidence="8" key="2">
    <citation type="journal article" date="2023" name="Science">
        <title>Genomic signatures of disease resistance in endangered staghorn corals.</title>
        <authorList>
            <person name="Vollmer S.V."/>
            <person name="Selwyn J.D."/>
            <person name="Despard B.A."/>
            <person name="Roesel C.L."/>
        </authorList>
    </citation>
    <scope>NUCLEOTIDE SEQUENCE</scope>
    <source>
        <strain evidence="8">K2</strain>
    </source>
</reference>
<dbReference type="PROSITE" id="PS51448">
    <property type="entry name" value="P_TREFOIL_2"/>
    <property type="match status" value="1"/>
</dbReference>
<dbReference type="Pfam" id="PF07714">
    <property type="entry name" value="PK_Tyr_Ser-Thr"/>
    <property type="match status" value="1"/>
</dbReference>
<evidence type="ECO:0000256" key="1">
    <source>
        <dbReference type="ARBA" id="ARBA00023157"/>
    </source>
</evidence>
<feature type="disulfide bond" evidence="3">
    <location>
        <begin position="13"/>
        <end position="39"/>
    </location>
</feature>
<keyword evidence="9" id="KW-1185">Reference proteome</keyword>
<proteinExistence type="predicted"/>
<dbReference type="InterPro" id="IPR036790">
    <property type="entry name" value="Frizzled_dom_sf"/>
</dbReference>
<sequence>MCPLETRAIQPNCSAITHDKKVGCVINNNATLCHLTGCCWNASERNETLRCYTKGGGVCMPYHGKVCSNSLNTTLHAYRTTPRFFDNKFGLLGTEKFLLMVTKVINDFVTEDEKCRYILLNMLCQYTLQPCYQDNTIIEYCKEDCQAIFTECSGSLNQVIGAVKFLVQSEGIDFTHTALPDCNRHRNADYFKDKPGKTCIQTGFFDYEALQGTSPPPRTDDDRLEIIIPFMVVGIFAIVVIIIILILWRRKQKQRDAVDNGFAVIKKGSITMRDRLRAESLKSLDSRLLRLYDPNKLRQYPLDHGEKFNESGGCEFPLNVHKGIHLGKPDNCPDFVYAIMKECWLKDPEKRIKFREVIKRLQDPDHDYDVPPSTDDEESPGKPRGGNY</sequence>
<dbReference type="SUPFAM" id="SSF56112">
    <property type="entry name" value="Protein kinase-like (PK-like)"/>
    <property type="match status" value="1"/>
</dbReference>
<evidence type="ECO:0000313" key="8">
    <source>
        <dbReference type="EMBL" id="KAK2560164.1"/>
    </source>
</evidence>
<dbReference type="InterPro" id="IPR050122">
    <property type="entry name" value="RTK"/>
</dbReference>
<dbReference type="GO" id="GO:0051897">
    <property type="term" value="P:positive regulation of phosphatidylinositol 3-kinase/protein kinase B signal transduction"/>
    <property type="evidence" value="ECO:0007669"/>
    <property type="project" value="TreeGrafter"/>
</dbReference>
<dbReference type="GO" id="GO:0043235">
    <property type="term" value="C:receptor complex"/>
    <property type="evidence" value="ECO:0007669"/>
    <property type="project" value="TreeGrafter"/>
</dbReference>
<dbReference type="GO" id="GO:0010976">
    <property type="term" value="P:positive regulation of neuron projection development"/>
    <property type="evidence" value="ECO:0007669"/>
    <property type="project" value="TreeGrafter"/>
</dbReference>
<dbReference type="EMBL" id="JARQWQ010000037">
    <property type="protein sequence ID" value="KAK2560164.1"/>
    <property type="molecule type" value="Genomic_DNA"/>
</dbReference>
<dbReference type="Proteomes" id="UP001249851">
    <property type="component" value="Unassembled WGS sequence"/>
</dbReference>
<keyword evidence="5" id="KW-1133">Transmembrane helix</keyword>
<dbReference type="InterPro" id="IPR000519">
    <property type="entry name" value="P_trefoil_dom"/>
</dbReference>
<dbReference type="InterPro" id="IPR011009">
    <property type="entry name" value="Kinase-like_dom_sf"/>
</dbReference>
<comment type="caution">
    <text evidence="2">Lacks conserved residue(s) required for the propagation of feature annotation.</text>
</comment>
<evidence type="ECO:0000313" key="9">
    <source>
        <dbReference type="Proteomes" id="UP001249851"/>
    </source>
</evidence>
<feature type="domain" description="P-type" evidence="7">
    <location>
        <begin position="11"/>
        <end position="55"/>
    </location>
</feature>
<keyword evidence="5" id="KW-0812">Transmembrane</keyword>
<organism evidence="8 9">
    <name type="scientific">Acropora cervicornis</name>
    <name type="common">Staghorn coral</name>
    <dbReference type="NCBI Taxonomy" id="6130"/>
    <lineage>
        <taxon>Eukaryota</taxon>
        <taxon>Metazoa</taxon>
        <taxon>Cnidaria</taxon>
        <taxon>Anthozoa</taxon>
        <taxon>Hexacorallia</taxon>
        <taxon>Scleractinia</taxon>
        <taxon>Astrocoeniina</taxon>
        <taxon>Acroporidae</taxon>
        <taxon>Acropora</taxon>
    </lineage>
</organism>
<dbReference type="AlphaFoldDB" id="A0AAD9V3Q6"/>
<feature type="transmembrane region" description="Helical" evidence="5">
    <location>
        <begin position="226"/>
        <end position="248"/>
    </location>
</feature>